<feature type="region of interest" description="Disordered" evidence="5">
    <location>
        <begin position="145"/>
        <end position="166"/>
    </location>
</feature>
<accession>A0ABV1RK26</accession>
<dbReference type="Pfam" id="PF03968">
    <property type="entry name" value="LptD_N"/>
    <property type="match status" value="1"/>
</dbReference>
<gene>
    <name evidence="4 7" type="primary">lptA</name>
    <name evidence="7" type="ORF">ABS311_15570</name>
</gene>
<dbReference type="PANTHER" id="PTHR36504">
    <property type="entry name" value="LIPOPOLYSACCHARIDE EXPORT SYSTEM PROTEIN LPTA"/>
    <property type="match status" value="1"/>
</dbReference>
<evidence type="ECO:0000256" key="2">
    <source>
        <dbReference type="ARBA" id="ARBA00022729"/>
    </source>
</evidence>
<dbReference type="NCBIfam" id="TIGR03002">
    <property type="entry name" value="outer_YhbN_LptA"/>
    <property type="match status" value="1"/>
</dbReference>
<dbReference type="PANTHER" id="PTHR36504:SF1">
    <property type="entry name" value="LIPOPOLYSACCHARIDE EXPORT SYSTEM PROTEIN LPTA"/>
    <property type="match status" value="1"/>
</dbReference>
<comment type="subunit">
    <text evidence="4">Component of the lipopolysaccharide transport and assembly complex.</text>
</comment>
<dbReference type="HAMAP" id="MF_01914">
    <property type="entry name" value="LPS_assembly_LptA"/>
    <property type="match status" value="1"/>
</dbReference>
<name>A0ABV1RK26_9ALTE</name>
<evidence type="ECO:0000256" key="3">
    <source>
        <dbReference type="ARBA" id="ARBA00022764"/>
    </source>
</evidence>
<proteinExistence type="inferred from homology"/>
<organism evidence="7 8">
    <name type="scientific">Catenovulum sediminis</name>
    <dbReference type="NCBI Taxonomy" id="1740262"/>
    <lineage>
        <taxon>Bacteria</taxon>
        <taxon>Pseudomonadati</taxon>
        <taxon>Pseudomonadota</taxon>
        <taxon>Gammaproteobacteria</taxon>
        <taxon>Alteromonadales</taxon>
        <taxon>Alteromonadaceae</taxon>
        <taxon>Catenovulum</taxon>
    </lineage>
</organism>
<dbReference type="Proteomes" id="UP001467690">
    <property type="component" value="Unassembled WGS sequence"/>
</dbReference>
<dbReference type="RefSeq" id="WP_350402547.1">
    <property type="nucleotide sequence ID" value="NZ_JBELOE010000259.1"/>
</dbReference>
<comment type="function">
    <text evidence="4">Involved in the assembly of lipopolysaccharide (LPS). Required for the translocation of LPS from the inner membrane to the outer membrane. May form a bridge between the inner membrane and the outer membrane, via interactions with LptC and LptD, thereby facilitating LPS transfer across the periplasm.</text>
</comment>
<reference evidence="7 8" key="1">
    <citation type="submission" date="2024-06" db="EMBL/GenBank/DDBJ databases">
        <authorList>
            <person name="Chen R.Y."/>
        </authorList>
    </citation>
    <scope>NUCLEOTIDE SEQUENCE [LARGE SCALE GENOMIC DNA]</scope>
    <source>
        <strain evidence="7 8">D2</strain>
    </source>
</reference>
<comment type="similarity">
    <text evidence="4">Belongs to the LptA family.</text>
</comment>
<dbReference type="InterPro" id="IPR014340">
    <property type="entry name" value="LptA"/>
</dbReference>
<evidence type="ECO:0000313" key="8">
    <source>
        <dbReference type="Proteomes" id="UP001467690"/>
    </source>
</evidence>
<dbReference type="InterPro" id="IPR005653">
    <property type="entry name" value="OstA-like_N"/>
</dbReference>
<evidence type="ECO:0000259" key="6">
    <source>
        <dbReference type="Pfam" id="PF03968"/>
    </source>
</evidence>
<comment type="subcellular location">
    <subcellularLocation>
        <location evidence="4">Periplasm</location>
    </subcellularLocation>
</comment>
<evidence type="ECO:0000313" key="7">
    <source>
        <dbReference type="EMBL" id="MER2493298.1"/>
    </source>
</evidence>
<keyword evidence="2" id="KW-0732">Signal</keyword>
<keyword evidence="1 4" id="KW-0813">Transport</keyword>
<keyword evidence="3 4" id="KW-0574">Periplasm</keyword>
<comment type="caution">
    <text evidence="7">The sequence shown here is derived from an EMBL/GenBank/DDBJ whole genome shotgun (WGS) entry which is preliminary data.</text>
</comment>
<evidence type="ECO:0000256" key="1">
    <source>
        <dbReference type="ARBA" id="ARBA00022448"/>
    </source>
</evidence>
<evidence type="ECO:0000256" key="5">
    <source>
        <dbReference type="SAM" id="MobiDB-lite"/>
    </source>
</evidence>
<dbReference type="Gene3D" id="2.60.450.10">
    <property type="entry name" value="Lipopolysaccharide (LPS) transport protein A like domain"/>
    <property type="match status" value="1"/>
</dbReference>
<dbReference type="EMBL" id="JBELOE010000259">
    <property type="protein sequence ID" value="MER2493298.1"/>
    <property type="molecule type" value="Genomic_DNA"/>
</dbReference>
<evidence type="ECO:0000256" key="4">
    <source>
        <dbReference type="HAMAP-Rule" id="MF_01914"/>
    </source>
</evidence>
<feature type="domain" description="Organic solvent tolerance-like N-terminal" evidence="6">
    <location>
        <begin position="27"/>
        <end position="139"/>
    </location>
</feature>
<keyword evidence="8" id="KW-1185">Reference proteome</keyword>
<sequence length="166" mass="18119">MVLVSCLTLTSIAINALETDFNKNIIIDAKKQKLDIKTNTLTFSGDVDVSQGSLRMKADRLEVIKAKDNSDSQDILIATGKPATYKQQLENGEVLTASAKNIEYKVSDRILTLSGNAKISQQGSEVSGDKIEYNLVEQKLIASSAGQKGQKVRTVLTPKSDEEEEQ</sequence>
<dbReference type="InterPro" id="IPR052037">
    <property type="entry name" value="LPS_export_LptA"/>
</dbReference>
<protein>
    <recommendedName>
        <fullName evidence="4">Lipopolysaccharide export system protein LptA</fullName>
    </recommendedName>
</protein>